<comment type="caution">
    <text evidence="2">The sequence shown here is derived from an EMBL/GenBank/DDBJ whole genome shotgun (WGS) entry which is preliminary data.</text>
</comment>
<keyword evidence="3" id="KW-1185">Reference proteome</keyword>
<dbReference type="Pfam" id="PF18986">
    <property type="entry name" value="DUF5719"/>
    <property type="match status" value="1"/>
</dbReference>
<dbReference type="EMBL" id="BAAAPO010000021">
    <property type="protein sequence ID" value="GAA1789601.1"/>
    <property type="molecule type" value="Genomic_DNA"/>
</dbReference>
<evidence type="ECO:0000313" key="2">
    <source>
        <dbReference type="EMBL" id="GAA1789601.1"/>
    </source>
</evidence>
<name>A0ABP4XQI6_9MICO</name>
<evidence type="ECO:0008006" key="4">
    <source>
        <dbReference type="Google" id="ProtNLM"/>
    </source>
</evidence>
<accession>A0ABP4XQI6</accession>
<protein>
    <recommendedName>
        <fullName evidence="4">Secreted protein</fullName>
    </recommendedName>
</protein>
<dbReference type="Proteomes" id="UP001499938">
    <property type="component" value="Unassembled WGS sequence"/>
</dbReference>
<reference evidence="3" key="1">
    <citation type="journal article" date="2019" name="Int. J. Syst. Evol. Microbiol.">
        <title>The Global Catalogue of Microorganisms (GCM) 10K type strain sequencing project: providing services to taxonomists for standard genome sequencing and annotation.</title>
        <authorList>
            <consortium name="The Broad Institute Genomics Platform"/>
            <consortium name="The Broad Institute Genome Sequencing Center for Infectious Disease"/>
            <person name="Wu L."/>
            <person name="Ma J."/>
        </authorList>
    </citation>
    <scope>NUCLEOTIDE SEQUENCE [LARGE SCALE GENOMIC DNA]</scope>
    <source>
        <strain evidence="3">JCM 15592</strain>
    </source>
</reference>
<dbReference type="InterPro" id="IPR043777">
    <property type="entry name" value="DUF5719"/>
</dbReference>
<dbReference type="RefSeq" id="WP_344082737.1">
    <property type="nucleotide sequence ID" value="NZ_BAAAPO010000021.1"/>
</dbReference>
<gene>
    <name evidence="2" type="ORF">GCM10009811_13190</name>
</gene>
<proteinExistence type="predicted"/>
<organism evidence="2 3">
    <name type="scientific">Nostocoides veronense</name>
    <dbReference type="NCBI Taxonomy" id="330836"/>
    <lineage>
        <taxon>Bacteria</taxon>
        <taxon>Bacillati</taxon>
        <taxon>Actinomycetota</taxon>
        <taxon>Actinomycetes</taxon>
        <taxon>Micrococcales</taxon>
        <taxon>Intrasporangiaceae</taxon>
        <taxon>Nostocoides</taxon>
    </lineage>
</organism>
<sequence>MTGAPGIGLAALRLAGVGAAGAALVVGAPNLAARDIRPPAEIGQASQKALDRVEIACPGGIFAGIEDVDDLAVPTTVVASTAPADTLGGVSPSYARGKLIVMTGTGQSFPHPGRSGAMGGVGDRGAADAADLEGAAPTVVTGSGSLAPGALAGQESDVASDSATGFATTGCGAPVAEAWLTAGGGQPGRQERLVLVNAGANPVTVDIDVLGSRGSIEAPAARGIVVEGRSRTAVLLDALAPQETSPFFHLTMRGGFISAQIGDAWMDGITPRGIETVAPLAAPAMEQVIAGVPGGQPVTVRLANTGEEQAIVEVRLLTADGPRALPGAVGIARIAAGTATDIAIGALPKGTNGLQVRSDLPVTGAALVQPKNARDFAWVTASEPLAGLSGAVYQRLEDPENRTRTLALATTGDGSSVEVTTMRNGVSTARTVSLAADCVTTVDLTGTDAVWVRPADGGGVVRAGILITGPAGDQFVLASTPLTPSRLTRTAVQVTPVGSLG</sequence>
<evidence type="ECO:0000313" key="3">
    <source>
        <dbReference type="Proteomes" id="UP001499938"/>
    </source>
</evidence>
<evidence type="ECO:0000256" key="1">
    <source>
        <dbReference type="SAM" id="MobiDB-lite"/>
    </source>
</evidence>
<feature type="region of interest" description="Disordered" evidence="1">
    <location>
        <begin position="106"/>
        <end position="125"/>
    </location>
</feature>